<evidence type="ECO:0000313" key="1">
    <source>
        <dbReference type="EMBL" id="TLQ47849.1"/>
    </source>
</evidence>
<dbReference type="InterPro" id="IPR007788">
    <property type="entry name" value="QCT"/>
</dbReference>
<proteinExistence type="predicted"/>
<dbReference type="Proteomes" id="UP000305921">
    <property type="component" value="Unassembled WGS sequence"/>
</dbReference>
<dbReference type="PANTHER" id="PTHR31270">
    <property type="entry name" value="GLUTAMINYL-PEPTIDE CYCLOTRANSFERASE"/>
    <property type="match status" value="1"/>
</dbReference>
<comment type="caution">
    <text evidence="1">The sequence shown here is derived from an EMBL/GenBank/DDBJ whole genome shotgun (WGS) entry which is preliminary data.</text>
</comment>
<protein>
    <submittedName>
        <fullName evidence="1">Glutaminyl-peptide cyclotransferase</fullName>
    </submittedName>
</protein>
<evidence type="ECO:0000313" key="2">
    <source>
        <dbReference type="Proteomes" id="UP000305921"/>
    </source>
</evidence>
<organism evidence="1 2">
    <name type="scientific">Streptomyces marianii</name>
    <dbReference type="NCBI Taxonomy" id="1817406"/>
    <lineage>
        <taxon>Bacteria</taxon>
        <taxon>Bacillati</taxon>
        <taxon>Actinomycetota</taxon>
        <taxon>Actinomycetes</taxon>
        <taxon>Kitasatosporales</taxon>
        <taxon>Streptomycetaceae</taxon>
        <taxon>Streptomyces</taxon>
    </lineage>
</organism>
<keyword evidence="2" id="KW-1185">Reference proteome</keyword>
<dbReference type="EMBL" id="VAWE01000001">
    <property type="protein sequence ID" value="TLQ47849.1"/>
    <property type="molecule type" value="Genomic_DNA"/>
</dbReference>
<dbReference type="GO" id="GO:0016603">
    <property type="term" value="F:glutaminyl-peptide cyclotransferase activity"/>
    <property type="evidence" value="ECO:0007669"/>
    <property type="project" value="InterPro"/>
</dbReference>
<dbReference type="SUPFAM" id="SSF63825">
    <property type="entry name" value="YWTD domain"/>
    <property type="match status" value="1"/>
</dbReference>
<keyword evidence="1" id="KW-0808">Transferase</keyword>
<name>A0A5R9EGA1_9ACTN</name>
<accession>A0A5R9EGA1</accession>
<dbReference type="Pfam" id="PF05096">
    <property type="entry name" value="Glu_cyclase_2"/>
    <property type="match status" value="1"/>
</dbReference>
<reference evidence="1 2" key="1">
    <citation type="submission" date="2019-05" db="EMBL/GenBank/DDBJ databases">
        <title>Streptomyces marianii sp. nov., a novel marine actinomycete from southern coast of India.</title>
        <authorList>
            <person name="Iniyan A.M."/>
            <person name="Wink J."/>
            <person name="Ramprasad E."/>
            <person name="Ramana C.V."/>
            <person name="Bunk B."/>
            <person name="Sproer C."/>
            <person name="Joseph F.-J.R.S."/>
            <person name="Vincent S.G.P."/>
        </authorList>
    </citation>
    <scope>NUCLEOTIDE SEQUENCE [LARGE SCALE GENOMIC DNA]</scope>
    <source>
        <strain evidence="1 2">ICN19</strain>
    </source>
</reference>
<dbReference type="PANTHER" id="PTHR31270:SF1">
    <property type="entry name" value="GLUTAMINYL-PEPTIDE CYCLOTRANSFERASE"/>
    <property type="match status" value="1"/>
</dbReference>
<dbReference type="OrthoDB" id="9783700at2"/>
<dbReference type="AlphaFoldDB" id="A0A5R9EGA1"/>
<sequence>MDPRCRPLALDGGAVRWIPFLRRDRVGVTARTTTNAMVPGAVEGPRVSRWMVPTLGVEVIERYPHPGQGFTQGLVVEGDLVWESTGLYGQSTLRCYRLGDAVLQWVGALGDELFGEGICRIGCSLWQLTWKEHLALRWCPRTRTLQQTVALDRHGWGACRMGGVLVTTDGTDELVVRNAHALCPVRTLRATAAACGSDPIGRLNDLTYARGRLWTNLFRTPFIAAVHPRTGQVTDVVDVTRLTCDHVRGPLTCLNGIAALPEPGHFLLTGKQWPYMYRVRFTAEPG</sequence>
<gene>
    <name evidence="1" type="ORF">FEF34_37455</name>
</gene>